<dbReference type="OrthoDB" id="1493624at2"/>
<evidence type="ECO:0000313" key="1">
    <source>
        <dbReference type="EMBL" id="AHE97048.1"/>
    </source>
</evidence>
<reference evidence="1 2" key="1">
    <citation type="submission" date="2013-12" db="EMBL/GenBank/DDBJ databases">
        <authorList>
            <consortium name="DOE Joint Genome Institute"/>
            <person name="Muyzer G."/>
            <person name="Huntemann M."/>
            <person name="Han J."/>
            <person name="Chen A."/>
            <person name="Kyrpides N."/>
            <person name="Mavromatis K."/>
            <person name="Markowitz V."/>
            <person name="Palaniappan K."/>
            <person name="Ivanova N."/>
            <person name="Schaumberg A."/>
            <person name="Pati A."/>
            <person name="Liolios K."/>
            <person name="Nordberg H.P."/>
            <person name="Cantor M.N."/>
            <person name="Hua S.X."/>
            <person name="Woyke T."/>
        </authorList>
    </citation>
    <scope>NUCLEOTIDE SEQUENCE [LARGE SCALE GENOMIC DNA]</scope>
    <source>
        <strain evidence="1 2">ARh 1</strain>
    </source>
</reference>
<proteinExistence type="predicted"/>
<name>W0DJ71_9GAMM</name>
<dbReference type="Pfam" id="PF11697">
    <property type="entry name" value="DUF3293"/>
    <property type="match status" value="1"/>
</dbReference>
<gene>
    <name evidence="1" type="ORF">THITH_00750</name>
</gene>
<evidence type="ECO:0008006" key="3">
    <source>
        <dbReference type="Google" id="ProtNLM"/>
    </source>
</evidence>
<dbReference type="KEGG" id="tti:THITH_00750"/>
<dbReference type="AlphaFoldDB" id="W0DJ71"/>
<dbReference type="HOGENOM" id="CLU_139217_0_0_6"/>
<evidence type="ECO:0000313" key="2">
    <source>
        <dbReference type="Proteomes" id="UP000005289"/>
    </source>
</evidence>
<dbReference type="STRING" id="713585.THITH_00750"/>
<accession>W0DJ71</accession>
<sequence>MSAESPAATPELLAAYRAALYVVPVGPRVCRLRIGEPPPEPMRRWLAEHGPSGWLSAFNPGSRALPLLENLRRHQALFQRLRAEGFDALVGYASDPAGHWPDETSLLVPGIGRDRLNRLALDFGQVAFLALAPGEPPRMWLAHPEGPLPDPFGTEDG</sequence>
<dbReference type="Proteomes" id="UP000005289">
    <property type="component" value="Chromosome"/>
</dbReference>
<dbReference type="InterPro" id="IPR021710">
    <property type="entry name" value="DUF3293"/>
</dbReference>
<keyword evidence="2" id="KW-1185">Reference proteome</keyword>
<organism evidence="1 2">
    <name type="scientific">Thioalkalivibrio paradoxus ARh 1</name>
    <dbReference type="NCBI Taxonomy" id="713585"/>
    <lineage>
        <taxon>Bacteria</taxon>
        <taxon>Pseudomonadati</taxon>
        <taxon>Pseudomonadota</taxon>
        <taxon>Gammaproteobacteria</taxon>
        <taxon>Chromatiales</taxon>
        <taxon>Ectothiorhodospiraceae</taxon>
        <taxon>Thioalkalivibrio</taxon>
    </lineage>
</organism>
<dbReference type="RefSeq" id="WP_006746439.1">
    <property type="nucleotide sequence ID" value="NZ_CP007029.1"/>
</dbReference>
<dbReference type="EMBL" id="CP007029">
    <property type="protein sequence ID" value="AHE97048.1"/>
    <property type="molecule type" value="Genomic_DNA"/>
</dbReference>
<protein>
    <recommendedName>
        <fullName evidence="3">DUF3293 domain-containing protein</fullName>
    </recommendedName>
</protein>